<dbReference type="PIRSF" id="PIRSF000654">
    <property type="entry name" value="Integrin-linked_kinase"/>
    <property type="match status" value="1"/>
</dbReference>
<keyword evidence="10" id="KW-0723">Serine/threonine-protein kinase</keyword>
<dbReference type="SMART" id="SM00220">
    <property type="entry name" value="S_TKc"/>
    <property type="match status" value="1"/>
</dbReference>
<dbReference type="InterPro" id="IPR050538">
    <property type="entry name" value="MAP_kinase_kinase_kinase"/>
</dbReference>
<dbReference type="InterPro" id="IPR017441">
    <property type="entry name" value="Protein_kinase_ATP_BS"/>
</dbReference>
<dbReference type="AlphaFoldDB" id="A0AAE1J051"/>
<reference evidence="12" key="1">
    <citation type="submission" date="2023-10" db="EMBL/GenBank/DDBJ databases">
        <title>Chromosome-level genome of the transformable northern wattle, Acacia crassicarpa.</title>
        <authorList>
            <person name="Massaro I."/>
            <person name="Sinha N.R."/>
            <person name="Poethig S."/>
            <person name="Leichty A.R."/>
        </authorList>
    </citation>
    <scope>NUCLEOTIDE SEQUENCE</scope>
    <source>
        <strain evidence="12">Acra3RX</strain>
        <tissue evidence="12">Leaf</tissue>
    </source>
</reference>
<feature type="domain" description="Protein kinase" evidence="11">
    <location>
        <begin position="65"/>
        <end position="319"/>
    </location>
</feature>
<feature type="binding site" evidence="9">
    <location>
        <position position="94"/>
    </location>
    <ligand>
        <name>ATP</name>
        <dbReference type="ChEBI" id="CHEBI:30616"/>
    </ligand>
</feature>
<dbReference type="GO" id="GO:0004709">
    <property type="term" value="F:MAP kinase kinase kinase activity"/>
    <property type="evidence" value="ECO:0007669"/>
    <property type="project" value="UniProtKB-EC"/>
</dbReference>
<dbReference type="PROSITE" id="PS50011">
    <property type="entry name" value="PROTEIN_KINASE_DOM"/>
    <property type="match status" value="1"/>
</dbReference>
<evidence type="ECO:0000256" key="6">
    <source>
        <dbReference type="ARBA" id="ARBA00022840"/>
    </source>
</evidence>
<dbReference type="PANTHER" id="PTHR48016:SF56">
    <property type="entry name" value="MAPKK KINASE"/>
    <property type="match status" value="1"/>
</dbReference>
<dbReference type="CDD" id="cd06606">
    <property type="entry name" value="STKc_MAPKKK"/>
    <property type="match status" value="1"/>
</dbReference>
<keyword evidence="13" id="KW-1185">Reference proteome</keyword>
<evidence type="ECO:0000256" key="3">
    <source>
        <dbReference type="ARBA" id="ARBA00022679"/>
    </source>
</evidence>
<evidence type="ECO:0000259" key="11">
    <source>
        <dbReference type="PROSITE" id="PS50011"/>
    </source>
</evidence>
<evidence type="ECO:0000313" key="13">
    <source>
        <dbReference type="Proteomes" id="UP001293593"/>
    </source>
</evidence>
<dbReference type="EC" id="2.7.11.25" evidence="2"/>
<evidence type="ECO:0000256" key="9">
    <source>
        <dbReference type="PROSITE-ProRule" id="PRU10141"/>
    </source>
</evidence>
<dbReference type="InterPro" id="IPR011009">
    <property type="entry name" value="Kinase-like_dom_sf"/>
</dbReference>
<evidence type="ECO:0000256" key="8">
    <source>
        <dbReference type="ARBA" id="ARBA00048329"/>
    </source>
</evidence>
<gene>
    <name evidence="12" type="ORF">QN277_005661</name>
</gene>
<dbReference type="Proteomes" id="UP001293593">
    <property type="component" value="Unassembled WGS sequence"/>
</dbReference>
<dbReference type="SUPFAM" id="SSF56112">
    <property type="entry name" value="Protein kinase-like (PK-like)"/>
    <property type="match status" value="1"/>
</dbReference>
<evidence type="ECO:0000256" key="5">
    <source>
        <dbReference type="ARBA" id="ARBA00022777"/>
    </source>
</evidence>
<keyword evidence="5" id="KW-0418">Kinase</keyword>
<evidence type="ECO:0000256" key="2">
    <source>
        <dbReference type="ARBA" id="ARBA00012406"/>
    </source>
</evidence>
<dbReference type="Gene3D" id="1.10.510.10">
    <property type="entry name" value="Transferase(Phosphotransferase) domain 1"/>
    <property type="match status" value="1"/>
</dbReference>
<keyword evidence="3" id="KW-0808">Transferase</keyword>
<name>A0AAE1J051_9FABA</name>
<organism evidence="12 13">
    <name type="scientific">Acacia crassicarpa</name>
    <name type="common">northern wattle</name>
    <dbReference type="NCBI Taxonomy" id="499986"/>
    <lineage>
        <taxon>Eukaryota</taxon>
        <taxon>Viridiplantae</taxon>
        <taxon>Streptophyta</taxon>
        <taxon>Embryophyta</taxon>
        <taxon>Tracheophyta</taxon>
        <taxon>Spermatophyta</taxon>
        <taxon>Magnoliopsida</taxon>
        <taxon>eudicotyledons</taxon>
        <taxon>Gunneridae</taxon>
        <taxon>Pentapetalae</taxon>
        <taxon>rosids</taxon>
        <taxon>fabids</taxon>
        <taxon>Fabales</taxon>
        <taxon>Fabaceae</taxon>
        <taxon>Caesalpinioideae</taxon>
        <taxon>mimosoid clade</taxon>
        <taxon>Acacieae</taxon>
        <taxon>Acacia</taxon>
    </lineage>
</organism>
<keyword evidence="6 9" id="KW-0067">ATP-binding</keyword>
<accession>A0AAE1J051</accession>
<comment type="catalytic activity">
    <reaction evidence="8">
        <text>L-seryl-[protein] + ATP = O-phospho-L-seryl-[protein] + ADP + H(+)</text>
        <dbReference type="Rhea" id="RHEA:17989"/>
        <dbReference type="Rhea" id="RHEA-COMP:9863"/>
        <dbReference type="Rhea" id="RHEA-COMP:11604"/>
        <dbReference type="ChEBI" id="CHEBI:15378"/>
        <dbReference type="ChEBI" id="CHEBI:29999"/>
        <dbReference type="ChEBI" id="CHEBI:30616"/>
        <dbReference type="ChEBI" id="CHEBI:83421"/>
        <dbReference type="ChEBI" id="CHEBI:456216"/>
        <dbReference type="EC" id="2.7.11.25"/>
    </reaction>
</comment>
<keyword evidence="4 9" id="KW-0547">Nucleotide-binding</keyword>
<sequence>MFTLIYNIAKRARERKEESGHKKRDPTSIPYIGILFTPMFDVNKVKKKNAAAANSTSESTNFSKLEKGERIGAGAFGTVYVARNRKTGAFCAVKELKDIDKPESIQKEIKILSQLEHPNIVKYYGHEEDGNNISLYMEFIETGSLKKYVSKRGGALHETLIRKFTAQILAGLVYLHSKRVVHRDLKPDNILVDSQDIIKLVDFGLSKHLAKSVDNHSKLGTPYFAAPEVLRKEEYNSSEEAYAADIWSLGGVIIEMCSGKHPWPDHEPHQAFYKVSVTNQPPPIPDELCEDGKDFLKQCFGITPADRPSAEILQNHPFLKPQNLSC</sequence>
<proteinExistence type="inferred from homology"/>
<dbReference type="GO" id="GO:0005524">
    <property type="term" value="F:ATP binding"/>
    <property type="evidence" value="ECO:0007669"/>
    <property type="project" value="UniProtKB-UniRule"/>
</dbReference>
<dbReference type="InterPro" id="IPR000719">
    <property type="entry name" value="Prot_kinase_dom"/>
</dbReference>
<protein>
    <recommendedName>
        <fullName evidence="2">mitogen-activated protein kinase kinase kinase</fullName>
        <ecNumber evidence="2">2.7.11.25</ecNumber>
    </recommendedName>
</protein>
<comment type="similarity">
    <text evidence="1">Belongs to the protein kinase superfamily. STE Ser/Thr protein kinase family. MAP kinase kinase kinase subfamily.</text>
</comment>
<comment type="catalytic activity">
    <reaction evidence="7">
        <text>L-threonyl-[protein] + ATP = O-phospho-L-threonyl-[protein] + ADP + H(+)</text>
        <dbReference type="Rhea" id="RHEA:46608"/>
        <dbReference type="Rhea" id="RHEA-COMP:11060"/>
        <dbReference type="Rhea" id="RHEA-COMP:11605"/>
        <dbReference type="ChEBI" id="CHEBI:15378"/>
        <dbReference type="ChEBI" id="CHEBI:30013"/>
        <dbReference type="ChEBI" id="CHEBI:30616"/>
        <dbReference type="ChEBI" id="CHEBI:61977"/>
        <dbReference type="ChEBI" id="CHEBI:456216"/>
        <dbReference type="EC" id="2.7.11.25"/>
    </reaction>
</comment>
<dbReference type="Pfam" id="PF00069">
    <property type="entry name" value="Pkinase"/>
    <property type="match status" value="1"/>
</dbReference>
<dbReference type="PROSITE" id="PS00107">
    <property type="entry name" value="PROTEIN_KINASE_ATP"/>
    <property type="match status" value="1"/>
</dbReference>
<dbReference type="PROSITE" id="PS00108">
    <property type="entry name" value="PROTEIN_KINASE_ST"/>
    <property type="match status" value="1"/>
</dbReference>
<evidence type="ECO:0000256" key="7">
    <source>
        <dbReference type="ARBA" id="ARBA00047559"/>
    </source>
</evidence>
<dbReference type="PANTHER" id="PTHR48016">
    <property type="entry name" value="MAP KINASE KINASE KINASE SSK2-RELATED-RELATED"/>
    <property type="match status" value="1"/>
</dbReference>
<dbReference type="InterPro" id="IPR008271">
    <property type="entry name" value="Ser/Thr_kinase_AS"/>
</dbReference>
<comment type="caution">
    <text evidence="12">The sequence shown here is derived from an EMBL/GenBank/DDBJ whole genome shotgun (WGS) entry which is preliminary data.</text>
</comment>
<evidence type="ECO:0000256" key="4">
    <source>
        <dbReference type="ARBA" id="ARBA00022741"/>
    </source>
</evidence>
<evidence type="ECO:0000256" key="1">
    <source>
        <dbReference type="ARBA" id="ARBA00006529"/>
    </source>
</evidence>
<dbReference type="EMBL" id="JAWXYG010000011">
    <property type="protein sequence ID" value="KAK4259319.1"/>
    <property type="molecule type" value="Genomic_DNA"/>
</dbReference>
<evidence type="ECO:0000256" key="10">
    <source>
        <dbReference type="RuleBase" id="RU000304"/>
    </source>
</evidence>
<evidence type="ECO:0000313" key="12">
    <source>
        <dbReference type="EMBL" id="KAK4259319.1"/>
    </source>
</evidence>